<name>A0AAV9NLU3_9EURO</name>
<evidence type="ECO:0000256" key="1">
    <source>
        <dbReference type="ARBA" id="ARBA00038376"/>
    </source>
</evidence>
<dbReference type="InterPro" id="IPR036291">
    <property type="entry name" value="NAD(P)-bd_dom_sf"/>
</dbReference>
<dbReference type="InterPro" id="IPR016040">
    <property type="entry name" value="NAD(P)-bd_dom"/>
</dbReference>
<dbReference type="PANTHER" id="PTHR43355:SF2">
    <property type="entry name" value="FLAVIN REDUCTASE (NADPH)"/>
    <property type="match status" value="1"/>
</dbReference>
<evidence type="ECO:0000259" key="2">
    <source>
        <dbReference type="Pfam" id="PF13460"/>
    </source>
</evidence>
<feature type="domain" description="NAD(P)-binding" evidence="2">
    <location>
        <begin position="9"/>
        <end position="214"/>
    </location>
</feature>
<dbReference type="InterPro" id="IPR051606">
    <property type="entry name" value="Polyketide_Oxido-like"/>
</dbReference>
<sequence>MLPQILLLGATGRTGRLVLDEGLKRGYLVTALIRKTNTDIPQHSNLTVVIGDPCKASDVEVALDSTKASIPIIIISTLGQTRTSGNPWAATTSPPRFMATSVEAVLSASQSFAEPARIHKLVILSSFGTGDSFASLNFMMQWIMKSSNMAQTLEDHNLVDEAVKAGPLPFVLVRSAMLKSGDAAPLKFYGNTGKGSGIMPGTNMKSIANFLLDLTVDDQYDGTTPMVTN</sequence>
<dbReference type="GeneID" id="89976227"/>
<proteinExistence type="inferred from homology"/>
<dbReference type="EMBL" id="JAVRRD010000003">
    <property type="protein sequence ID" value="KAK5061518.1"/>
    <property type="molecule type" value="Genomic_DNA"/>
</dbReference>
<evidence type="ECO:0000313" key="4">
    <source>
        <dbReference type="Proteomes" id="UP001358417"/>
    </source>
</evidence>
<dbReference type="PANTHER" id="PTHR43355">
    <property type="entry name" value="FLAVIN REDUCTASE (NADPH)"/>
    <property type="match status" value="1"/>
</dbReference>
<comment type="caution">
    <text evidence="3">The sequence shown here is derived from an EMBL/GenBank/DDBJ whole genome shotgun (WGS) entry which is preliminary data.</text>
</comment>
<comment type="similarity">
    <text evidence="1">Belongs to the avfA family.</text>
</comment>
<reference evidence="3 4" key="1">
    <citation type="submission" date="2023-08" db="EMBL/GenBank/DDBJ databases">
        <title>Black Yeasts Isolated from many extreme environments.</title>
        <authorList>
            <person name="Coleine C."/>
            <person name="Stajich J.E."/>
            <person name="Selbmann L."/>
        </authorList>
    </citation>
    <scope>NUCLEOTIDE SEQUENCE [LARGE SCALE GENOMIC DNA]</scope>
    <source>
        <strain evidence="3 4">CCFEE 5792</strain>
    </source>
</reference>
<dbReference type="GO" id="GO:0042602">
    <property type="term" value="F:riboflavin reductase (NADPH) activity"/>
    <property type="evidence" value="ECO:0007669"/>
    <property type="project" value="TreeGrafter"/>
</dbReference>
<dbReference type="RefSeq" id="XP_064710615.1">
    <property type="nucleotide sequence ID" value="XM_064851612.1"/>
</dbReference>
<evidence type="ECO:0000313" key="3">
    <source>
        <dbReference type="EMBL" id="KAK5061518.1"/>
    </source>
</evidence>
<dbReference type="Pfam" id="PF13460">
    <property type="entry name" value="NAD_binding_10"/>
    <property type="match status" value="1"/>
</dbReference>
<accession>A0AAV9NLU3</accession>
<dbReference type="Proteomes" id="UP001358417">
    <property type="component" value="Unassembled WGS sequence"/>
</dbReference>
<dbReference type="Gene3D" id="3.40.50.720">
    <property type="entry name" value="NAD(P)-binding Rossmann-like Domain"/>
    <property type="match status" value="1"/>
</dbReference>
<protein>
    <recommendedName>
        <fullName evidence="2">NAD(P)-binding domain-containing protein</fullName>
    </recommendedName>
</protein>
<dbReference type="GO" id="GO:0004074">
    <property type="term" value="F:biliverdin reductase [NAD(P)H] activity"/>
    <property type="evidence" value="ECO:0007669"/>
    <property type="project" value="TreeGrafter"/>
</dbReference>
<organism evidence="3 4">
    <name type="scientific">Exophiala bonariae</name>
    <dbReference type="NCBI Taxonomy" id="1690606"/>
    <lineage>
        <taxon>Eukaryota</taxon>
        <taxon>Fungi</taxon>
        <taxon>Dikarya</taxon>
        <taxon>Ascomycota</taxon>
        <taxon>Pezizomycotina</taxon>
        <taxon>Eurotiomycetes</taxon>
        <taxon>Chaetothyriomycetidae</taxon>
        <taxon>Chaetothyriales</taxon>
        <taxon>Herpotrichiellaceae</taxon>
        <taxon>Exophiala</taxon>
    </lineage>
</organism>
<gene>
    <name evidence="3" type="ORF">LTR84_008062</name>
</gene>
<keyword evidence="4" id="KW-1185">Reference proteome</keyword>
<dbReference type="SUPFAM" id="SSF51735">
    <property type="entry name" value="NAD(P)-binding Rossmann-fold domains"/>
    <property type="match status" value="1"/>
</dbReference>
<dbReference type="AlphaFoldDB" id="A0AAV9NLU3"/>